<evidence type="ECO:0000256" key="1">
    <source>
        <dbReference type="ARBA" id="ARBA00003788"/>
    </source>
</evidence>
<dbReference type="STRING" id="1385513.N780_16475"/>
<comment type="function">
    <text evidence="1 4">The glycine cleavage system catalyzes the degradation of glycine. The P protein binds the alpha-amino group of glycine through its pyridoxal phosphate cofactor; CO(2) is released and the remaining methylamine moiety is then transferred to the lipoamide cofactor of the H protein.</text>
</comment>
<comment type="caution">
    <text evidence="6">The sequence shown here is derived from an EMBL/GenBank/DDBJ whole genome shotgun (WGS) entry which is preliminary data.</text>
</comment>
<dbReference type="NCBIfam" id="NF001696">
    <property type="entry name" value="PRK00451.1"/>
    <property type="match status" value="1"/>
</dbReference>
<accession>A0A0A2VE67</accession>
<keyword evidence="2 4" id="KW-0560">Oxidoreductase</keyword>
<comment type="catalytic activity">
    <reaction evidence="3 4">
        <text>N(6)-[(R)-lipoyl]-L-lysyl-[glycine-cleavage complex H protein] + glycine + H(+) = N(6)-[(R)-S(8)-aminomethyldihydrolipoyl]-L-lysyl-[glycine-cleavage complex H protein] + CO2</text>
        <dbReference type="Rhea" id="RHEA:24304"/>
        <dbReference type="Rhea" id="RHEA-COMP:10494"/>
        <dbReference type="Rhea" id="RHEA-COMP:10495"/>
        <dbReference type="ChEBI" id="CHEBI:15378"/>
        <dbReference type="ChEBI" id="CHEBI:16526"/>
        <dbReference type="ChEBI" id="CHEBI:57305"/>
        <dbReference type="ChEBI" id="CHEBI:83099"/>
        <dbReference type="ChEBI" id="CHEBI:83143"/>
        <dbReference type="EC" id="1.4.4.2"/>
    </reaction>
</comment>
<dbReference type="CDD" id="cd00613">
    <property type="entry name" value="GDC-P"/>
    <property type="match status" value="1"/>
</dbReference>
<dbReference type="eggNOG" id="COG0403">
    <property type="taxonomic scope" value="Bacteria"/>
</dbReference>
<evidence type="ECO:0000313" key="6">
    <source>
        <dbReference type="EMBL" id="KGP91940.1"/>
    </source>
</evidence>
<reference evidence="6 7" key="1">
    <citation type="submission" date="2013-08" db="EMBL/GenBank/DDBJ databases">
        <title>Genome of Pontibacillus chungwhensis.</title>
        <authorList>
            <person name="Wang Q."/>
            <person name="Wang G."/>
        </authorList>
    </citation>
    <scope>NUCLEOTIDE SEQUENCE [LARGE SCALE GENOMIC DNA]</scope>
    <source>
        <strain evidence="6 7">BH030062</strain>
    </source>
</reference>
<dbReference type="EC" id="1.4.4.2" evidence="4"/>
<dbReference type="InterPro" id="IPR023010">
    <property type="entry name" value="GcvPA"/>
</dbReference>
<dbReference type="InterPro" id="IPR049315">
    <property type="entry name" value="GDC-P_N"/>
</dbReference>
<dbReference type="SUPFAM" id="SSF53383">
    <property type="entry name" value="PLP-dependent transferases"/>
    <property type="match status" value="1"/>
</dbReference>
<gene>
    <name evidence="4" type="primary">gcvPA</name>
    <name evidence="6" type="ORF">N780_16475</name>
</gene>
<dbReference type="RefSeq" id="WP_036782092.1">
    <property type="nucleotide sequence ID" value="NZ_AVBG01000004.1"/>
</dbReference>
<organism evidence="6 7">
    <name type="scientific">Pontibacillus chungwhensis BH030062</name>
    <dbReference type="NCBI Taxonomy" id="1385513"/>
    <lineage>
        <taxon>Bacteria</taxon>
        <taxon>Bacillati</taxon>
        <taxon>Bacillota</taxon>
        <taxon>Bacilli</taxon>
        <taxon>Bacillales</taxon>
        <taxon>Bacillaceae</taxon>
        <taxon>Pontibacillus</taxon>
    </lineage>
</organism>
<comment type="similarity">
    <text evidence="4">Belongs to the GcvP family. N-terminal subunit subfamily.</text>
</comment>
<dbReference type="InterPro" id="IPR015421">
    <property type="entry name" value="PyrdxlP-dep_Trfase_major"/>
</dbReference>
<feature type="domain" description="Glycine cleavage system P-protein N-terminal" evidence="5">
    <location>
        <begin position="4"/>
        <end position="442"/>
    </location>
</feature>
<evidence type="ECO:0000256" key="4">
    <source>
        <dbReference type="HAMAP-Rule" id="MF_00712"/>
    </source>
</evidence>
<dbReference type="OrthoDB" id="9771867at2"/>
<dbReference type="HAMAP" id="MF_00712">
    <property type="entry name" value="GcvPA"/>
    <property type="match status" value="1"/>
</dbReference>
<keyword evidence="7" id="KW-1185">Reference proteome</keyword>
<dbReference type="AlphaFoldDB" id="A0A0A2VE67"/>
<dbReference type="InterPro" id="IPR020581">
    <property type="entry name" value="GDC_P"/>
</dbReference>
<name>A0A0A2VE67_9BACI</name>
<evidence type="ECO:0000256" key="2">
    <source>
        <dbReference type="ARBA" id="ARBA00023002"/>
    </source>
</evidence>
<dbReference type="GO" id="GO:0009116">
    <property type="term" value="P:nucleoside metabolic process"/>
    <property type="evidence" value="ECO:0007669"/>
    <property type="project" value="InterPro"/>
</dbReference>
<dbReference type="GO" id="GO:0004375">
    <property type="term" value="F:glycine dehydrogenase (decarboxylating) activity"/>
    <property type="evidence" value="ECO:0007669"/>
    <property type="project" value="UniProtKB-EC"/>
</dbReference>
<protein>
    <recommendedName>
        <fullName evidence="4">Probable glycine dehydrogenase (decarboxylating) subunit 1</fullName>
        <ecNumber evidence="4">1.4.4.2</ecNumber>
    </recommendedName>
    <alternativeName>
        <fullName evidence="4">Glycine cleavage system P-protein subunit 1</fullName>
    </alternativeName>
    <alternativeName>
        <fullName evidence="4">Glycine decarboxylase subunit 1</fullName>
    </alternativeName>
    <alternativeName>
        <fullName evidence="4">Glycine dehydrogenase (aminomethyl-transferring) subunit 1</fullName>
    </alternativeName>
</protein>
<dbReference type="GO" id="GO:0019464">
    <property type="term" value="P:glycine decarboxylation via glycine cleavage system"/>
    <property type="evidence" value="ECO:0007669"/>
    <property type="project" value="UniProtKB-UniRule"/>
</dbReference>
<dbReference type="Gene3D" id="3.90.1150.10">
    <property type="entry name" value="Aspartate Aminotransferase, domain 1"/>
    <property type="match status" value="1"/>
</dbReference>
<dbReference type="InterPro" id="IPR015422">
    <property type="entry name" value="PyrdxlP-dep_Trfase_small"/>
</dbReference>
<dbReference type="EMBL" id="AVBG01000004">
    <property type="protein sequence ID" value="KGP91940.1"/>
    <property type="molecule type" value="Genomic_DNA"/>
</dbReference>
<dbReference type="PIRSF" id="PIRSF006815">
    <property type="entry name" value="GcvPA"/>
    <property type="match status" value="1"/>
</dbReference>
<evidence type="ECO:0000256" key="3">
    <source>
        <dbReference type="ARBA" id="ARBA00049026"/>
    </source>
</evidence>
<dbReference type="Gene3D" id="3.40.640.10">
    <property type="entry name" value="Type I PLP-dependent aspartate aminotransferase-like (Major domain)"/>
    <property type="match status" value="1"/>
</dbReference>
<dbReference type="Proteomes" id="UP000030153">
    <property type="component" value="Unassembled WGS sequence"/>
</dbReference>
<proteinExistence type="inferred from homology"/>
<dbReference type="PANTHER" id="PTHR42806:SF1">
    <property type="entry name" value="GLYCINE DEHYDROGENASE (DECARBOXYLATING)"/>
    <property type="match status" value="1"/>
</dbReference>
<sequence>MTFRYLPMTDHDKRSMLDSIGVESTDVLFSDIPEKVRFKGDLNIKPAASEPELMKELSQLAGENINTKDYTSFLGAGVYDHYIPSIVDHVLSRSEFYTAYTPYQPEISQGELQAIFEFQTMISELTGMEVSNSSMYDGGTSLAEAVTLSAGQTKKKKVLVSKAIHPHSLEVIHSYAMGQNIEVVEIEARDGLTNLSMLADELDEETAGVVIQYPNFFGQIEPLEDVQEILKDSKAMFIVSSNPLALGYLTPPGEFGADIVVGDTQVFGIPAQFGGPHCGYFATTKKLMRKVPGRLVGQTQDEEGRRGFVLTLQAREQHIRRDKATSNICSNQALNALGTSVALSALGKKGIKEMAYQNMQKARYAKKQFEEAGFQVLYSNAFFNEFVLQVQGSVTTLNEKLQEKGMIGGLDLERIHSDLGGHMLVAVTEMRTKEEIDRFVKELGDVYA</sequence>
<dbReference type="PANTHER" id="PTHR42806">
    <property type="entry name" value="GLYCINE CLEAVAGE SYSTEM P-PROTEIN"/>
    <property type="match status" value="1"/>
</dbReference>
<comment type="subunit">
    <text evidence="4">The glycine cleavage system is composed of four proteins: P, T, L and H. In this organism, the P 'protein' is a heterodimer of two subunits.</text>
</comment>
<dbReference type="InterPro" id="IPR015424">
    <property type="entry name" value="PyrdxlP-dep_Trfase"/>
</dbReference>
<evidence type="ECO:0000313" key="7">
    <source>
        <dbReference type="Proteomes" id="UP000030153"/>
    </source>
</evidence>
<evidence type="ECO:0000259" key="5">
    <source>
        <dbReference type="Pfam" id="PF02347"/>
    </source>
</evidence>
<dbReference type="Pfam" id="PF02347">
    <property type="entry name" value="GDC-P"/>
    <property type="match status" value="1"/>
</dbReference>